<proteinExistence type="predicted"/>
<dbReference type="AlphaFoldDB" id="A0A9X1SY87"/>
<gene>
    <name evidence="2" type="primary">fxlA</name>
    <name evidence="2" type="ORF">LR394_38620</name>
</gene>
<reference evidence="2" key="1">
    <citation type="submission" date="2021-11" db="EMBL/GenBank/DDBJ databases">
        <title>Streptomyces corallinus and Kineosporia corallina sp. nov., two new coral-derived marine actinobacteria.</title>
        <authorList>
            <person name="Buangrab K."/>
            <person name="Sutthacheep M."/>
            <person name="Yeemin T."/>
            <person name="Harunari E."/>
            <person name="Igarashi Y."/>
            <person name="Sripreechasak P."/>
            <person name="Kanchanasin P."/>
            <person name="Tanasupawat S."/>
            <person name="Phongsopitanun W."/>
        </authorList>
    </citation>
    <scope>NUCLEOTIDE SEQUENCE</scope>
    <source>
        <strain evidence="2">JCM 31032</strain>
    </source>
</reference>
<dbReference type="EMBL" id="JAJOMB010000035">
    <property type="protein sequence ID" value="MCD5316826.1"/>
    <property type="molecule type" value="Genomic_DNA"/>
</dbReference>
<keyword evidence="3" id="KW-1185">Reference proteome</keyword>
<evidence type="ECO:0000313" key="2">
    <source>
        <dbReference type="EMBL" id="MCD5316826.1"/>
    </source>
</evidence>
<dbReference type="NCBIfam" id="TIGR04363">
    <property type="entry name" value="LD_lanti_pre"/>
    <property type="match status" value="1"/>
</dbReference>
<comment type="caution">
    <text evidence="2">The sequence shown here is derived from an EMBL/GenBank/DDBJ whole genome shotgun (WGS) entry which is preliminary data.</text>
</comment>
<evidence type="ECO:0000313" key="3">
    <source>
        <dbReference type="Proteomes" id="UP001138997"/>
    </source>
</evidence>
<organism evidence="2 3">
    <name type="scientific">Kineosporia babensis</name>
    <dbReference type="NCBI Taxonomy" id="499548"/>
    <lineage>
        <taxon>Bacteria</taxon>
        <taxon>Bacillati</taxon>
        <taxon>Actinomycetota</taxon>
        <taxon>Actinomycetes</taxon>
        <taxon>Kineosporiales</taxon>
        <taxon>Kineosporiaceae</taxon>
        <taxon>Kineosporia</taxon>
    </lineage>
</organism>
<evidence type="ECO:0000256" key="1">
    <source>
        <dbReference type="SAM" id="MobiDB-lite"/>
    </source>
</evidence>
<feature type="region of interest" description="Disordered" evidence="1">
    <location>
        <begin position="1"/>
        <end position="41"/>
    </location>
</feature>
<dbReference type="Proteomes" id="UP001138997">
    <property type="component" value="Unassembled WGS sequence"/>
</dbReference>
<sequence length="41" mass="4221">MEDFDLDITTVASAPRSPDLLNSTDDGCGETPDPAGVNGLL</sequence>
<name>A0A9X1SY87_9ACTN</name>
<protein>
    <submittedName>
        <fullName evidence="2">FxLD family lanthipeptide</fullName>
    </submittedName>
</protein>
<dbReference type="RefSeq" id="WP_231449678.1">
    <property type="nucleotide sequence ID" value="NZ_JAJOMB010000035.1"/>
</dbReference>
<accession>A0A9X1SY87</accession>
<dbReference type="InterPro" id="IPR027575">
    <property type="entry name" value="LD_lanti_pre"/>
</dbReference>